<proteinExistence type="predicted"/>
<evidence type="ECO:0000256" key="1">
    <source>
        <dbReference type="SAM" id="Coils"/>
    </source>
</evidence>
<protein>
    <submittedName>
        <fullName evidence="3">Uncharacterized protein</fullName>
    </submittedName>
</protein>
<keyword evidence="1" id="KW-0175">Coiled coil</keyword>
<evidence type="ECO:0000313" key="3">
    <source>
        <dbReference type="EMBL" id="KAJ2846272.1"/>
    </source>
</evidence>
<keyword evidence="4" id="KW-1185">Reference proteome</keyword>
<accession>A0A9W8I9R7</accession>
<name>A0A9W8I9R7_9FUNG</name>
<dbReference type="Proteomes" id="UP001139887">
    <property type="component" value="Unassembled WGS sequence"/>
</dbReference>
<evidence type="ECO:0000256" key="2">
    <source>
        <dbReference type="SAM" id="MobiDB-lite"/>
    </source>
</evidence>
<dbReference type="AlphaFoldDB" id="A0A9W8I9R7"/>
<feature type="region of interest" description="Disordered" evidence="2">
    <location>
        <begin position="252"/>
        <end position="292"/>
    </location>
</feature>
<evidence type="ECO:0000313" key="4">
    <source>
        <dbReference type="Proteomes" id="UP001139887"/>
    </source>
</evidence>
<sequence length="399" mass="43383">MDISLLSILQSVDSDRLAEFLKNEHHELLALRNQVCIYEGVISELKLYLHNVFAIAGGLDALPLSGTTRAVLGLAKDPNSSVASQEGLSTPRSLHLAKNRSVSQPAEASAAYAAAQQFLLHYPPLPQTPIPATSSGSQCHLDANEAEPSKAPNILMTPASAAEQNSFQHPAKPEDKTQLATLIGELKQTVNEQQTDIEDLEAALRERKALIRALRKQMRDNELRQFAAASDHAGLRRTASIIGTTMSASCQQNATGKAETPKMAQTTETAIQDSKGSQQDSDGSSLSSIGEIRRPSGYINGWPVYETEITEQAPLKVVNANVDASTSQKPEELDNGQPLRVPFFATKEPLRYKASTGSGLNRSIGESTHSSRTPRIFHSVVVKTPRRIYSRLSNRLKKD</sequence>
<gene>
    <name evidence="3" type="ORF">IWW36_004430</name>
</gene>
<dbReference type="EMBL" id="JANBUW010000581">
    <property type="protein sequence ID" value="KAJ2846272.1"/>
    <property type="molecule type" value="Genomic_DNA"/>
</dbReference>
<dbReference type="OrthoDB" id="5552603at2759"/>
<reference evidence="3" key="1">
    <citation type="submission" date="2022-07" db="EMBL/GenBank/DDBJ databases">
        <title>Phylogenomic reconstructions and comparative analyses of Kickxellomycotina fungi.</title>
        <authorList>
            <person name="Reynolds N.K."/>
            <person name="Stajich J.E."/>
            <person name="Barry K."/>
            <person name="Grigoriev I.V."/>
            <person name="Crous P."/>
            <person name="Smith M.E."/>
        </authorList>
    </citation>
    <scope>NUCLEOTIDE SEQUENCE</scope>
    <source>
        <strain evidence="3">NRRL 1566</strain>
    </source>
</reference>
<organism evidence="3 4">
    <name type="scientific">Coemansia brasiliensis</name>
    <dbReference type="NCBI Taxonomy" id="2650707"/>
    <lineage>
        <taxon>Eukaryota</taxon>
        <taxon>Fungi</taxon>
        <taxon>Fungi incertae sedis</taxon>
        <taxon>Zoopagomycota</taxon>
        <taxon>Kickxellomycotina</taxon>
        <taxon>Kickxellomycetes</taxon>
        <taxon>Kickxellales</taxon>
        <taxon>Kickxellaceae</taxon>
        <taxon>Coemansia</taxon>
    </lineage>
</organism>
<comment type="caution">
    <text evidence="3">The sequence shown here is derived from an EMBL/GenBank/DDBJ whole genome shotgun (WGS) entry which is preliminary data.</text>
</comment>
<feature type="compositionally biased region" description="Low complexity" evidence="2">
    <location>
        <begin position="271"/>
        <end position="290"/>
    </location>
</feature>
<feature type="coiled-coil region" evidence="1">
    <location>
        <begin position="183"/>
        <end position="220"/>
    </location>
</feature>